<dbReference type="PANTHER" id="PTHR35136">
    <property type="entry name" value="CYCLOEUCALENOL CYCLOISOMERASE"/>
    <property type="match status" value="1"/>
</dbReference>
<feature type="transmembrane region" description="Helical" evidence="1">
    <location>
        <begin position="116"/>
        <end position="133"/>
    </location>
</feature>
<feature type="transmembrane region" description="Helical" evidence="1">
    <location>
        <begin position="153"/>
        <end position="172"/>
    </location>
</feature>
<feature type="transmembrane region" description="Helical" evidence="1">
    <location>
        <begin position="192"/>
        <end position="219"/>
    </location>
</feature>
<feature type="transmembrane region" description="Helical" evidence="1">
    <location>
        <begin position="49"/>
        <end position="69"/>
    </location>
</feature>
<proteinExistence type="predicted"/>
<evidence type="ECO:0000313" key="3">
    <source>
        <dbReference type="Proteomes" id="UP001642464"/>
    </source>
</evidence>
<evidence type="ECO:0000313" key="2">
    <source>
        <dbReference type="EMBL" id="CAK9083956.1"/>
    </source>
</evidence>
<feature type="transmembrane region" description="Helical" evidence="1">
    <location>
        <begin position="225"/>
        <end position="247"/>
    </location>
</feature>
<dbReference type="InterPro" id="IPR020532">
    <property type="entry name" value="Cycloeucalenol_cycloisomerase"/>
</dbReference>
<feature type="transmembrane region" description="Helical" evidence="1">
    <location>
        <begin position="12"/>
        <end position="28"/>
    </location>
</feature>
<gene>
    <name evidence="2" type="ORF">SCF082_LOCUS39837</name>
</gene>
<feature type="transmembrane region" description="Helical" evidence="1">
    <location>
        <begin position="75"/>
        <end position="95"/>
    </location>
</feature>
<keyword evidence="3" id="KW-1185">Reference proteome</keyword>
<keyword evidence="1" id="KW-1133">Transmembrane helix</keyword>
<keyword evidence="1" id="KW-0812">Transmembrane</keyword>
<reference evidence="2 3" key="1">
    <citation type="submission" date="2024-02" db="EMBL/GenBank/DDBJ databases">
        <authorList>
            <person name="Chen Y."/>
            <person name="Shah S."/>
            <person name="Dougan E. K."/>
            <person name="Thang M."/>
            <person name="Chan C."/>
        </authorList>
    </citation>
    <scope>NUCLEOTIDE SEQUENCE [LARGE SCALE GENOMIC DNA]</scope>
</reference>
<sequence>MFDAMDVRSMLPILTSLLCGLGGISLFLEPEERSPPKERSPKECCENWFLLYGMMWMSCFAVIVGFRIYESMDKWAYLGVCGGLAAPLLLQPLLLPALTKEASVPLAQRFCTKANLWIAVYSFLGNYWGTHYFYCVLKAKYTLPFLPSHQLNGVPVCMYLATHFYFSFYHALGNKALRWISTRFRPSFWRKIFSVVFVCVMSYSVAFMETFSISAFPYYTFENRGMAYTLGSAFYAIYLVVSFPLFARLDERPGGHGCFDAALDALGAWAAVHICLDLVRLCLGVELHIA</sequence>
<name>A0ABP0Q6V0_9DINO</name>
<protein>
    <submittedName>
        <fullName evidence="2">Cycloeucalenol cycloisomerase (Cycloeucalenol--obtusifoliol isomerase) (Cyclopropyl sterol isomerase)</fullName>
    </submittedName>
</protein>
<keyword evidence="1" id="KW-0472">Membrane</keyword>
<dbReference type="EMBL" id="CAXAMM010039128">
    <property type="protein sequence ID" value="CAK9083956.1"/>
    <property type="molecule type" value="Genomic_DNA"/>
</dbReference>
<accession>A0ABP0Q6V0</accession>
<organism evidence="2 3">
    <name type="scientific">Durusdinium trenchii</name>
    <dbReference type="NCBI Taxonomy" id="1381693"/>
    <lineage>
        <taxon>Eukaryota</taxon>
        <taxon>Sar</taxon>
        <taxon>Alveolata</taxon>
        <taxon>Dinophyceae</taxon>
        <taxon>Suessiales</taxon>
        <taxon>Symbiodiniaceae</taxon>
        <taxon>Durusdinium</taxon>
    </lineage>
</organism>
<dbReference type="Proteomes" id="UP001642464">
    <property type="component" value="Unassembled WGS sequence"/>
</dbReference>
<comment type="caution">
    <text evidence="2">The sequence shown here is derived from an EMBL/GenBank/DDBJ whole genome shotgun (WGS) entry which is preliminary data.</text>
</comment>
<dbReference type="PANTHER" id="PTHR35136:SF1">
    <property type="entry name" value="CYCLOEUCALENOL CYCLOISOMERASE"/>
    <property type="match status" value="1"/>
</dbReference>
<evidence type="ECO:0000256" key="1">
    <source>
        <dbReference type="SAM" id="Phobius"/>
    </source>
</evidence>